<evidence type="ECO:0000313" key="13">
    <source>
        <dbReference type="EMBL" id="OWF52583.1"/>
    </source>
</evidence>
<keyword evidence="9" id="KW-0175">Coiled coil</keyword>
<dbReference type="GO" id="GO:0006511">
    <property type="term" value="P:ubiquitin-dependent protein catabolic process"/>
    <property type="evidence" value="ECO:0007669"/>
    <property type="project" value="TreeGrafter"/>
</dbReference>
<dbReference type="Gene3D" id="3.30.40.10">
    <property type="entry name" value="Zinc/RING finger domain, C3HC4 (zinc finger)"/>
    <property type="match status" value="1"/>
</dbReference>
<dbReference type="Pfam" id="PF14634">
    <property type="entry name" value="zf-RING_5"/>
    <property type="match status" value="1"/>
</dbReference>
<feature type="coiled-coil region" evidence="9">
    <location>
        <begin position="1293"/>
        <end position="1320"/>
    </location>
</feature>
<dbReference type="Gene3D" id="1.20.120.1790">
    <property type="match status" value="1"/>
</dbReference>
<accession>A0A210QUY7</accession>
<feature type="domain" description="RING-type" evidence="11">
    <location>
        <begin position="14"/>
        <end position="54"/>
    </location>
</feature>
<dbReference type="FunFam" id="3.30.40.10:FF:000047">
    <property type="entry name" value="Roquin-2 isoform 1"/>
    <property type="match status" value="1"/>
</dbReference>
<dbReference type="STRING" id="6573.A0A210QUY7"/>
<dbReference type="PANTHER" id="PTHR13139:SF54">
    <property type="entry name" value="RING-TYPE E3 UBIQUITIN TRANSFERASE"/>
    <property type="match status" value="1"/>
</dbReference>
<dbReference type="GO" id="GO:0000209">
    <property type="term" value="P:protein polyubiquitination"/>
    <property type="evidence" value="ECO:0007669"/>
    <property type="project" value="TreeGrafter"/>
</dbReference>
<name>A0A210QUY7_MIZYE</name>
<feature type="domain" description="C3H1-type" evidence="12">
    <location>
        <begin position="434"/>
        <end position="462"/>
    </location>
</feature>
<keyword evidence="14" id="KW-1185">Reference proteome</keyword>
<feature type="region of interest" description="Disordered" evidence="10">
    <location>
        <begin position="972"/>
        <end position="995"/>
    </location>
</feature>
<dbReference type="InterPro" id="IPR013083">
    <property type="entry name" value="Znf_RING/FYVE/PHD"/>
</dbReference>
<dbReference type="SMART" id="SM00184">
    <property type="entry name" value="RING"/>
    <property type="match status" value="1"/>
</dbReference>
<evidence type="ECO:0000256" key="6">
    <source>
        <dbReference type="ARBA" id="ARBA00022771"/>
    </source>
</evidence>
<evidence type="ECO:0000313" key="14">
    <source>
        <dbReference type="Proteomes" id="UP000242188"/>
    </source>
</evidence>
<comment type="caution">
    <text evidence="13">The sequence shown here is derived from an EMBL/GenBank/DDBJ whole genome shotgun (WGS) entry which is preliminary data.</text>
</comment>
<keyword evidence="4" id="KW-0808">Transferase</keyword>
<evidence type="ECO:0000256" key="10">
    <source>
        <dbReference type="SAM" id="MobiDB-lite"/>
    </source>
</evidence>
<dbReference type="GO" id="GO:0003725">
    <property type="term" value="F:double-stranded RNA binding"/>
    <property type="evidence" value="ECO:0007669"/>
    <property type="project" value="TreeGrafter"/>
</dbReference>
<feature type="compositionally biased region" description="Polar residues" evidence="10">
    <location>
        <begin position="981"/>
        <end position="995"/>
    </location>
</feature>
<feature type="region of interest" description="Disordered" evidence="10">
    <location>
        <begin position="1017"/>
        <end position="1044"/>
    </location>
</feature>
<gene>
    <name evidence="13" type="ORF">KP79_PYT04048</name>
</gene>
<dbReference type="Pfam" id="PF18386">
    <property type="entry name" value="ROQ_II"/>
    <property type="match status" value="1"/>
</dbReference>
<feature type="compositionally biased region" description="Polar residues" evidence="10">
    <location>
        <begin position="507"/>
        <end position="517"/>
    </location>
</feature>
<dbReference type="CDD" id="cd16638">
    <property type="entry name" value="mRING-HC-C3HC3D_Roquin"/>
    <property type="match status" value="1"/>
</dbReference>
<dbReference type="GO" id="GO:0003729">
    <property type="term" value="F:mRNA binding"/>
    <property type="evidence" value="ECO:0007669"/>
    <property type="project" value="TreeGrafter"/>
</dbReference>
<dbReference type="OrthoDB" id="10067217at2759"/>
<dbReference type="InterPro" id="IPR052249">
    <property type="entry name" value="Roquin_domain"/>
</dbReference>
<feature type="zinc finger region" description="C3H1-type" evidence="8">
    <location>
        <begin position="434"/>
        <end position="462"/>
    </location>
</feature>
<dbReference type="SUPFAM" id="SSF57850">
    <property type="entry name" value="RING/U-box"/>
    <property type="match status" value="1"/>
</dbReference>
<dbReference type="InterPro" id="IPR041523">
    <property type="entry name" value="ROQ_II"/>
</dbReference>
<feature type="compositionally biased region" description="Basic and acidic residues" evidence="10">
    <location>
        <begin position="1080"/>
        <end position="1094"/>
    </location>
</feature>
<sequence>MPVQTPAWTEFLSCPICYKVFDGNNLLPISLACSHTICKTCLSKLQQRKCPFDQNLINKSVSELPVNHALLQLVGVPAAISCDNDVSVPSEHINNYESARHCIEALALYLKPLSTSVVPGQVINNGSTLTAVGVGGSSVNITGNSLTNCVLSRPMQRKLVTLVNCQLVEEEGRGRAMRAARSLGERTVTELILQHQNPQQLSSNLWAAVRARGCQFLGPAMQEEVLKLILLALEDGSALSRKVLVMFVVQRLETHYPQASKTAIGHVVQLLYRASCFVVTKREEESSLMQLKEECRTYDALRRDHDSQIVQIAMEAGLRIAPDQWSSLLYGDTTHKSHMQSIIDKLQTPQSFSQSVNELVIALQRTGDPCNLQRLRTHLEFLANIDPSPEAPPPSWENLEAVMKAVRSVVQGLVDFVQSNGHKKLENTTVHNSRYKTSMCRDFLQKNTCPRAANCTFAHSQEELDKYRSRTKKASKACNTPPDYDDFPTWDRDTFQQIQTERHSDNNRPNMDGSFNSIAEYDNQRSMSPPNVVTAKVLTSVAKSMASLTFAHAKVLTTDKMTVSSRTGPLMSSVVAPGMAPPLPPPNTMQPPPIQVPRSPYPLDMYQGQMTPAQRPHGPGALAASRLVFGGGPRVMSGGQGVLPGGPGALSGGSGVMAGGPGAVPGGSGVMAGGPGAVPGGPGVMTGGPGAVPGGLGIMAGGPGAVTGGPGFQSVPRYVTGPYRPNYNQHLAQPQAQYPGGVPFRQPIDPGLTRMPFPQQQPPVSFVNYNYQHNSSALNPYAEPFQGGSSRPLTPEDQIYPVVGNYPEGYNYQMGAASPGQGQAKILNDLHHRRAEILSRLFNPLDDLPTNNEILTYSNSASSQPDAGDMFWGGIHPNKTMFQSNLGLIPGSAQSPHVVRQDIVKMMTGQRSMTGNVPENRREGLESAAGRQGVAQISRKQNAIWPNDFNKSQSATGSQQSTSQTLGLGEYEFRNPKHSSDGSQQQGTSRSSDWVMSHTSKLGAAHIYPEENHNMASSAVHSTLESTISVQRPQTSNSYEQTQNMTNLSSKAAIHSKMDLSRWRGSHNSSRNRTLLTKNGYDRDMMSESSKLKPESGLAHQRNYVGHASRNTSTISNPSDTPAALDTGCGVWSVDGVDDVVWNFTDTTLKSNLSNEEEDLLKEERMNSTEFMLNWLHDIPDEPTPIEPLDQFVSLSRNRALEDDAFIPFDSIPMVSRFGPISRSARSKYKNTEPVQVTANDVMKEMTPVTAVTPLDHPKPTAKAQPSYVSPIPGVETTNSTNTARWRRPSELENCVQRELSRLEQQALKADTENEFLACELKAVELQISLQTEKNVPQPVPETPILNPESHPEVEVVVPVPTAVPVKTDSPHNPPGIWSSFELLKAAYTRGQKIDDLQELLKHVPVGLDHPSGPLTPQEEQFLKDVLGGENSSSVNFQA</sequence>
<dbReference type="FunFam" id="1.20.120.1790:FF:000001">
    <property type="entry name" value="roquin-1 isoform X1"/>
    <property type="match status" value="1"/>
</dbReference>
<dbReference type="InterPro" id="IPR017907">
    <property type="entry name" value="Znf_RING_CS"/>
</dbReference>
<dbReference type="Gene3D" id="4.10.1000.10">
    <property type="entry name" value="Zinc finger, CCCH-type"/>
    <property type="match status" value="1"/>
</dbReference>
<evidence type="ECO:0000256" key="2">
    <source>
        <dbReference type="ARBA" id="ARBA00004201"/>
    </source>
</evidence>
<dbReference type="PROSITE" id="PS00518">
    <property type="entry name" value="ZF_RING_1"/>
    <property type="match status" value="1"/>
</dbReference>
<dbReference type="SMART" id="SM00356">
    <property type="entry name" value="ZnF_C3H1"/>
    <property type="match status" value="1"/>
</dbReference>
<dbReference type="GO" id="GO:0000932">
    <property type="term" value="C:P-body"/>
    <property type="evidence" value="ECO:0007669"/>
    <property type="project" value="UniProtKB-SubCell"/>
</dbReference>
<dbReference type="InterPro" id="IPR001841">
    <property type="entry name" value="Znf_RING"/>
</dbReference>
<evidence type="ECO:0000256" key="4">
    <source>
        <dbReference type="ARBA" id="ARBA00022679"/>
    </source>
</evidence>
<dbReference type="EC" id="2.3.2.27" evidence="3"/>
<dbReference type="SUPFAM" id="SSF90229">
    <property type="entry name" value="CCCH zinc finger"/>
    <property type="match status" value="1"/>
</dbReference>
<evidence type="ECO:0000259" key="11">
    <source>
        <dbReference type="PROSITE" id="PS50089"/>
    </source>
</evidence>
<reference evidence="13 14" key="1">
    <citation type="journal article" date="2017" name="Nat. Ecol. Evol.">
        <title>Scallop genome provides insights into evolution of bilaterian karyotype and development.</title>
        <authorList>
            <person name="Wang S."/>
            <person name="Zhang J."/>
            <person name="Jiao W."/>
            <person name="Li J."/>
            <person name="Xun X."/>
            <person name="Sun Y."/>
            <person name="Guo X."/>
            <person name="Huan P."/>
            <person name="Dong B."/>
            <person name="Zhang L."/>
            <person name="Hu X."/>
            <person name="Sun X."/>
            <person name="Wang J."/>
            <person name="Zhao C."/>
            <person name="Wang Y."/>
            <person name="Wang D."/>
            <person name="Huang X."/>
            <person name="Wang R."/>
            <person name="Lv J."/>
            <person name="Li Y."/>
            <person name="Zhang Z."/>
            <person name="Liu B."/>
            <person name="Lu W."/>
            <person name="Hui Y."/>
            <person name="Liang J."/>
            <person name="Zhou Z."/>
            <person name="Hou R."/>
            <person name="Li X."/>
            <person name="Liu Y."/>
            <person name="Li H."/>
            <person name="Ning X."/>
            <person name="Lin Y."/>
            <person name="Zhao L."/>
            <person name="Xing Q."/>
            <person name="Dou J."/>
            <person name="Li Y."/>
            <person name="Mao J."/>
            <person name="Guo H."/>
            <person name="Dou H."/>
            <person name="Li T."/>
            <person name="Mu C."/>
            <person name="Jiang W."/>
            <person name="Fu Q."/>
            <person name="Fu X."/>
            <person name="Miao Y."/>
            <person name="Liu J."/>
            <person name="Yu Q."/>
            <person name="Li R."/>
            <person name="Liao H."/>
            <person name="Li X."/>
            <person name="Kong Y."/>
            <person name="Jiang Z."/>
            <person name="Chourrout D."/>
            <person name="Li R."/>
            <person name="Bao Z."/>
        </authorList>
    </citation>
    <scope>NUCLEOTIDE SEQUENCE [LARGE SCALE GENOMIC DNA]</scope>
    <source>
        <strain evidence="13 14">PY_sf001</strain>
    </source>
</reference>
<evidence type="ECO:0000256" key="8">
    <source>
        <dbReference type="PROSITE-ProRule" id="PRU00723"/>
    </source>
</evidence>
<feature type="region of interest" description="Disordered" evidence="10">
    <location>
        <begin position="1252"/>
        <end position="1284"/>
    </location>
</feature>
<protein>
    <recommendedName>
        <fullName evidence="3">RING-type E3 ubiquitin transferase</fullName>
        <ecNumber evidence="3">2.3.2.27</ecNumber>
    </recommendedName>
</protein>
<comment type="catalytic activity">
    <reaction evidence="1">
        <text>S-ubiquitinyl-[E2 ubiquitin-conjugating enzyme]-L-cysteine + [acceptor protein]-L-lysine = [E2 ubiquitin-conjugating enzyme]-L-cysteine + N(6)-ubiquitinyl-[acceptor protein]-L-lysine.</text>
        <dbReference type="EC" id="2.3.2.27"/>
    </reaction>
</comment>
<dbReference type="PANTHER" id="PTHR13139">
    <property type="entry name" value="RING FINGER AND CCCH-TYPE ZINC FINGER DOMAIN-CONTAINING PROTEIN"/>
    <property type="match status" value="1"/>
</dbReference>
<dbReference type="InterPro" id="IPR000571">
    <property type="entry name" value="Znf_CCCH"/>
</dbReference>
<dbReference type="GO" id="GO:0010494">
    <property type="term" value="C:cytoplasmic stress granule"/>
    <property type="evidence" value="ECO:0007669"/>
    <property type="project" value="TreeGrafter"/>
</dbReference>
<proteinExistence type="predicted"/>
<dbReference type="GO" id="GO:0035613">
    <property type="term" value="F:RNA stem-loop binding"/>
    <property type="evidence" value="ECO:0007669"/>
    <property type="project" value="TreeGrafter"/>
</dbReference>
<dbReference type="GO" id="GO:0000288">
    <property type="term" value="P:nuclear-transcribed mRNA catabolic process, deadenylation-dependent decay"/>
    <property type="evidence" value="ECO:0007669"/>
    <property type="project" value="TreeGrafter"/>
</dbReference>
<feature type="region of interest" description="Disordered" evidence="10">
    <location>
        <begin position="500"/>
        <end position="528"/>
    </location>
</feature>
<evidence type="ECO:0000259" key="12">
    <source>
        <dbReference type="PROSITE" id="PS50103"/>
    </source>
</evidence>
<dbReference type="GO" id="GO:0061630">
    <property type="term" value="F:ubiquitin protein ligase activity"/>
    <property type="evidence" value="ECO:0007669"/>
    <property type="project" value="UniProtKB-EC"/>
</dbReference>
<dbReference type="Pfam" id="PF00642">
    <property type="entry name" value="zf-CCCH"/>
    <property type="match status" value="1"/>
</dbReference>
<evidence type="ECO:0000256" key="7">
    <source>
        <dbReference type="ARBA" id="ARBA00022833"/>
    </source>
</evidence>
<dbReference type="InterPro" id="IPR048575">
    <property type="entry name" value="Roquin_1_2-like_ROQ"/>
</dbReference>
<dbReference type="GO" id="GO:0008270">
    <property type="term" value="F:zinc ion binding"/>
    <property type="evidence" value="ECO:0007669"/>
    <property type="project" value="UniProtKB-KW"/>
</dbReference>
<keyword evidence="6 8" id="KW-0863">Zinc-finger</keyword>
<feature type="compositionally biased region" description="Polar residues" evidence="10">
    <location>
        <begin position="1066"/>
        <end position="1077"/>
    </location>
</feature>
<keyword evidence="7 8" id="KW-0862">Zinc</keyword>
<dbReference type="PROSITE" id="PS50089">
    <property type="entry name" value="ZF_RING_2"/>
    <property type="match status" value="1"/>
</dbReference>
<dbReference type="PROSITE" id="PS50103">
    <property type="entry name" value="ZF_C3H1"/>
    <property type="match status" value="1"/>
</dbReference>
<dbReference type="InterPro" id="IPR036855">
    <property type="entry name" value="Znf_CCCH_sf"/>
</dbReference>
<organism evidence="13 14">
    <name type="scientific">Mizuhopecten yessoensis</name>
    <name type="common">Japanese scallop</name>
    <name type="synonym">Patinopecten yessoensis</name>
    <dbReference type="NCBI Taxonomy" id="6573"/>
    <lineage>
        <taxon>Eukaryota</taxon>
        <taxon>Metazoa</taxon>
        <taxon>Spiralia</taxon>
        <taxon>Lophotrochozoa</taxon>
        <taxon>Mollusca</taxon>
        <taxon>Bivalvia</taxon>
        <taxon>Autobranchia</taxon>
        <taxon>Pteriomorphia</taxon>
        <taxon>Pectinida</taxon>
        <taxon>Pectinoidea</taxon>
        <taxon>Pectinidae</taxon>
        <taxon>Mizuhopecten</taxon>
    </lineage>
</organism>
<dbReference type="Proteomes" id="UP000242188">
    <property type="component" value="Unassembled WGS sequence"/>
</dbReference>
<feature type="region of interest" description="Disordered" evidence="10">
    <location>
        <begin position="1061"/>
        <end position="1098"/>
    </location>
</feature>
<evidence type="ECO:0000256" key="5">
    <source>
        <dbReference type="ARBA" id="ARBA00022723"/>
    </source>
</evidence>
<evidence type="ECO:0000256" key="3">
    <source>
        <dbReference type="ARBA" id="ARBA00012483"/>
    </source>
</evidence>
<evidence type="ECO:0000256" key="9">
    <source>
        <dbReference type="SAM" id="Coils"/>
    </source>
</evidence>
<keyword evidence="5 8" id="KW-0479">Metal-binding</keyword>
<comment type="subcellular location">
    <subcellularLocation>
        <location evidence="2">Cytoplasm</location>
        <location evidence="2">P-body</location>
    </subcellularLocation>
</comment>
<dbReference type="EMBL" id="NEDP02001728">
    <property type="protein sequence ID" value="OWF52583.1"/>
    <property type="molecule type" value="Genomic_DNA"/>
</dbReference>
<dbReference type="Pfam" id="PF21206">
    <property type="entry name" value="Roquin_1_2-like_ROQ"/>
    <property type="match status" value="1"/>
</dbReference>
<evidence type="ECO:0000256" key="1">
    <source>
        <dbReference type="ARBA" id="ARBA00000900"/>
    </source>
</evidence>
<feature type="region of interest" description="Disordered" evidence="10">
    <location>
        <begin position="909"/>
        <end position="936"/>
    </location>
</feature>